<gene>
    <name evidence="13" type="ORF">JOC73_000017</name>
</gene>
<feature type="transmembrane region" description="Helical" evidence="10">
    <location>
        <begin position="6"/>
        <end position="24"/>
    </location>
</feature>
<dbReference type="InterPro" id="IPR036318">
    <property type="entry name" value="FAD-bd_PCMH-like_sf"/>
</dbReference>
<evidence type="ECO:0000259" key="12">
    <source>
        <dbReference type="PROSITE" id="PS51846"/>
    </source>
</evidence>
<dbReference type="SMART" id="SM01091">
    <property type="entry name" value="CorC_HlyC"/>
    <property type="match status" value="1"/>
</dbReference>
<dbReference type="InterPro" id="IPR000644">
    <property type="entry name" value="CBS_dom"/>
</dbReference>
<dbReference type="Proteomes" id="UP001314796">
    <property type="component" value="Unassembled WGS sequence"/>
</dbReference>
<evidence type="ECO:0000256" key="4">
    <source>
        <dbReference type="ARBA" id="ARBA00022737"/>
    </source>
</evidence>
<keyword evidence="3 9" id="KW-0812">Transmembrane</keyword>
<dbReference type="Pfam" id="PF01595">
    <property type="entry name" value="CNNM"/>
    <property type="match status" value="1"/>
</dbReference>
<proteinExistence type="inferred from homology"/>
<keyword evidence="7 9" id="KW-0472">Membrane</keyword>
<reference evidence="13 14" key="1">
    <citation type="submission" date="2021-01" db="EMBL/GenBank/DDBJ databases">
        <title>Genomic Encyclopedia of Type Strains, Phase IV (KMG-IV): sequencing the most valuable type-strain genomes for metagenomic binning, comparative biology and taxonomic classification.</title>
        <authorList>
            <person name="Goeker M."/>
        </authorList>
    </citation>
    <scope>NUCLEOTIDE SEQUENCE [LARGE SCALE GENOMIC DNA]</scope>
    <source>
        <strain evidence="13 14">DSM 25890</strain>
    </source>
</reference>
<evidence type="ECO:0000256" key="3">
    <source>
        <dbReference type="ARBA" id="ARBA00022692"/>
    </source>
</evidence>
<sequence length="415" mass="46630">MEYGFAGRVITLVVLLFASAYFSASETALMTLSKIRIRHMLDEDIPGARLISRITEKPGKMLSTILIANNAINIGASALATSLAIDIWGNSGVAIATGIMTLLVLIFAEITPKSLAAKKAEQVSLKIIKPFSYVVNLLNPIVVIFTYLTNIILKIIGEESDGELPFITEDELKTIVTVSHEEGVLEVEEKQMIYNVFEFGDLHISDVMIQRTDIIAFDVNTSLMEILETLKEEQFSRYPVYEDSIDDIIGVLYVKDMLLGENIHQNFDIKRFMRKPFFTFEFKKISSLFKEMKKNRTHIAVVLDEYGGTAGIVTIEDLIEEIVGEIQDEYDEHEIEEIKVISDSEYLVEGSAKINLVNDLLNIKIESENFDSIGGFIIGELGRLPKEGEVITFNGAKFKVEIIDKNRVKSVRIKL</sequence>
<keyword evidence="14" id="KW-1185">Reference proteome</keyword>
<feature type="domain" description="CBS" evidence="11">
    <location>
        <begin position="208"/>
        <end position="269"/>
    </location>
</feature>
<evidence type="ECO:0000256" key="10">
    <source>
        <dbReference type="SAM" id="Phobius"/>
    </source>
</evidence>
<dbReference type="PROSITE" id="PS51371">
    <property type="entry name" value="CBS"/>
    <property type="match status" value="2"/>
</dbReference>
<evidence type="ECO:0000256" key="8">
    <source>
        <dbReference type="PROSITE-ProRule" id="PRU00703"/>
    </source>
</evidence>
<dbReference type="InterPro" id="IPR046342">
    <property type="entry name" value="CBS_dom_sf"/>
</dbReference>
<protein>
    <submittedName>
        <fullName evidence="13">Hemolysin</fullName>
    </submittedName>
</protein>
<dbReference type="PROSITE" id="PS51846">
    <property type="entry name" value="CNNM"/>
    <property type="match status" value="1"/>
</dbReference>
<comment type="caution">
    <text evidence="13">The sequence shown here is derived from an EMBL/GenBank/DDBJ whole genome shotgun (WGS) entry which is preliminary data.</text>
</comment>
<evidence type="ECO:0000256" key="9">
    <source>
        <dbReference type="PROSITE-ProRule" id="PRU01193"/>
    </source>
</evidence>
<feature type="domain" description="CNNM transmembrane" evidence="12">
    <location>
        <begin position="1"/>
        <end position="189"/>
    </location>
</feature>
<evidence type="ECO:0000256" key="2">
    <source>
        <dbReference type="ARBA" id="ARBA00006337"/>
    </source>
</evidence>
<dbReference type="SUPFAM" id="SSF56176">
    <property type="entry name" value="FAD-binding/transporter-associated domain-like"/>
    <property type="match status" value="1"/>
</dbReference>
<evidence type="ECO:0000256" key="5">
    <source>
        <dbReference type="ARBA" id="ARBA00022989"/>
    </source>
</evidence>
<dbReference type="Pfam" id="PF00571">
    <property type="entry name" value="CBS"/>
    <property type="match status" value="2"/>
</dbReference>
<dbReference type="Gene3D" id="3.10.580.10">
    <property type="entry name" value="CBS-domain"/>
    <property type="match status" value="1"/>
</dbReference>
<feature type="transmembrane region" description="Helical" evidence="10">
    <location>
        <begin position="62"/>
        <end position="85"/>
    </location>
</feature>
<name>A0ABS2NLQ0_9FIRM</name>
<evidence type="ECO:0000256" key="1">
    <source>
        <dbReference type="ARBA" id="ARBA00004141"/>
    </source>
</evidence>
<evidence type="ECO:0000313" key="13">
    <source>
        <dbReference type="EMBL" id="MBM7613509.1"/>
    </source>
</evidence>
<feature type="transmembrane region" description="Helical" evidence="10">
    <location>
        <begin position="131"/>
        <end position="153"/>
    </location>
</feature>
<comment type="subcellular location">
    <subcellularLocation>
        <location evidence="1">Membrane</location>
        <topology evidence="1">Multi-pass membrane protein</topology>
    </subcellularLocation>
</comment>
<keyword evidence="6 8" id="KW-0129">CBS domain</keyword>
<keyword evidence="5 9" id="KW-1133">Transmembrane helix</keyword>
<dbReference type="Pfam" id="PF03471">
    <property type="entry name" value="CorC_HlyC"/>
    <property type="match status" value="1"/>
</dbReference>
<evidence type="ECO:0000256" key="6">
    <source>
        <dbReference type="ARBA" id="ARBA00023122"/>
    </source>
</evidence>
<evidence type="ECO:0000313" key="14">
    <source>
        <dbReference type="Proteomes" id="UP001314796"/>
    </source>
</evidence>
<dbReference type="PANTHER" id="PTHR22777">
    <property type="entry name" value="HEMOLYSIN-RELATED"/>
    <property type="match status" value="1"/>
</dbReference>
<dbReference type="EMBL" id="JAFBEE010000001">
    <property type="protein sequence ID" value="MBM7613509.1"/>
    <property type="molecule type" value="Genomic_DNA"/>
</dbReference>
<dbReference type="InterPro" id="IPR016169">
    <property type="entry name" value="FAD-bd_PCMH_sub2"/>
</dbReference>
<dbReference type="RefSeq" id="WP_204399802.1">
    <property type="nucleotide sequence ID" value="NZ_JAFBEE010000001.1"/>
</dbReference>
<accession>A0ABS2NLQ0</accession>
<comment type="similarity">
    <text evidence="2">Belongs to the UPF0053 family.</text>
</comment>
<feature type="domain" description="CBS" evidence="11">
    <location>
        <begin position="272"/>
        <end position="329"/>
    </location>
</feature>
<organism evidence="13 14">
    <name type="scientific">Alkaliphilus hydrothermalis</name>
    <dbReference type="NCBI Taxonomy" id="1482730"/>
    <lineage>
        <taxon>Bacteria</taxon>
        <taxon>Bacillati</taxon>
        <taxon>Bacillota</taxon>
        <taxon>Clostridia</taxon>
        <taxon>Peptostreptococcales</taxon>
        <taxon>Natronincolaceae</taxon>
        <taxon>Alkaliphilus</taxon>
    </lineage>
</organism>
<dbReference type="CDD" id="cd04590">
    <property type="entry name" value="CBS_pair_CorC_HlyC_assoc"/>
    <property type="match status" value="1"/>
</dbReference>
<dbReference type="PANTHER" id="PTHR22777:SF17">
    <property type="entry name" value="UPF0053 PROTEIN SLL0260"/>
    <property type="match status" value="1"/>
</dbReference>
<dbReference type="InterPro" id="IPR005170">
    <property type="entry name" value="Transptr-assoc_dom"/>
</dbReference>
<dbReference type="Gene3D" id="3.30.465.10">
    <property type="match status" value="1"/>
</dbReference>
<dbReference type="InterPro" id="IPR002550">
    <property type="entry name" value="CNNM"/>
</dbReference>
<keyword evidence="4" id="KW-0677">Repeat</keyword>
<evidence type="ECO:0000259" key="11">
    <source>
        <dbReference type="PROSITE" id="PS51371"/>
    </source>
</evidence>
<dbReference type="InterPro" id="IPR044751">
    <property type="entry name" value="Ion_transp-like_CBS"/>
</dbReference>
<feature type="transmembrane region" description="Helical" evidence="10">
    <location>
        <begin position="91"/>
        <end position="110"/>
    </location>
</feature>
<dbReference type="SUPFAM" id="SSF54631">
    <property type="entry name" value="CBS-domain pair"/>
    <property type="match status" value="1"/>
</dbReference>
<evidence type="ECO:0000256" key="7">
    <source>
        <dbReference type="ARBA" id="ARBA00023136"/>
    </source>
</evidence>